<reference evidence="3" key="1">
    <citation type="submission" date="2016-10" db="EMBL/GenBank/DDBJ databases">
        <authorList>
            <person name="Varghese N."/>
        </authorList>
    </citation>
    <scope>NUCLEOTIDE SEQUENCE [LARGE SCALE GENOMIC DNA]</scope>
    <source>
        <strain evidence="3">DSM 17980</strain>
    </source>
</reference>
<evidence type="ECO:0000256" key="1">
    <source>
        <dbReference type="SAM" id="MobiDB-lite"/>
    </source>
</evidence>
<dbReference type="Proteomes" id="UP000183508">
    <property type="component" value="Unassembled WGS sequence"/>
</dbReference>
<dbReference type="EMBL" id="FPBV01000015">
    <property type="protein sequence ID" value="SFU95752.1"/>
    <property type="molecule type" value="Genomic_DNA"/>
</dbReference>
<dbReference type="OrthoDB" id="1956305at2"/>
<dbReference type="RefSeq" id="WP_074954052.1">
    <property type="nucleotide sequence ID" value="NZ_FPBV01000015.1"/>
</dbReference>
<dbReference type="eggNOG" id="ENOG5032V96">
    <property type="taxonomic scope" value="Bacteria"/>
</dbReference>
<gene>
    <name evidence="2" type="ORF">SAMN05421543_11570</name>
</gene>
<feature type="compositionally biased region" description="Low complexity" evidence="1">
    <location>
        <begin position="38"/>
        <end position="48"/>
    </location>
</feature>
<dbReference type="SUPFAM" id="SSF102712">
    <property type="entry name" value="JAB1/MPN domain"/>
    <property type="match status" value="1"/>
</dbReference>
<organism evidence="2 3">
    <name type="scientific">Alicyclobacillus macrosporangiidus</name>
    <dbReference type="NCBI Taxonomy" id="392015"/>
    <lineage>
        <taxon>Bacteria</taxon>
        <taxon>Bacillati</taxon>
        <taxon>Bacillota</taxon>
        <taxon>Bacilli</taxon>
        <taxon>Bacillales</taxon>
        <taxon>Alicyclobacillaceae</taxon>
        <taxon>Alicyclobacillus</taxon>
    </lineage>
</organism>
<protein>
    <submittedName>
        <fullName evidence="2">PRTRC system protein A</fullName>
    </submittedName>
</protein>
<name>A0A1I7KE85_9BACL</name>
<keyword evidence="3" id="KW-1185">Reference proteome</keyword>
<feature type="region of interest" description="Disordered" evidence="1">
    <location>
        <begin position="26"/>
        <end position="55"/>
    </location>
</feature>
<accession>A0A1I7KE85</accession>
<evidence type="ECO:0000313" key="2">
    <source>
        <dbReference type="EMBL" id="SFU95752.1"/>
    </source>
</evidence>
<dbReference type="STRING" id="392015.SAMN05421543_11570"/>
<proteinExistence type="predicted"/>
<evidence type="ECO:0000313" key="3">
    <source>
        <dbReference type="Proteomes" id="UP000183508"/>
    </source>
</evidence>
<sequence length="309" mass="34782">MNTNIQQTTIFDLLPEDERKGLIPQVLEPEKSVKKPTTRTTSAKATAKPAEEPEPDEYEIDRVVYYAGHRLEVPSRTMKLEDVRAWLEQTFPELTKERTEMVYDKETGHIVPVLKGHKKGAAITVYTEPPAPPVPPVYYLLDRDGRVYEVRQTQVGIFAAPVYGSTGLRAPLHLFVPKIPVWCLSEIVQRFQSEPDIEHLAYIVYDTDIGYDVVWPEQKASAVTVQGEGFMETEHRFVVAHIHSHGRLPAYWSATDDEDEVRTGLYGVVGEADRERPTLAFRYSCGGKFVKVEASAVFDGPITAVVTPV</sequence>
<dbReference type="AlphaFoldDB" id="A0A1I7KE85"/>